<dbReference type="InterPro" id="IPR006157">
    <property type="entry name" value="FolB_dom"/>
</dbReference>
<comment type="caution">
    <text evidence="2">The sequence shown here is derived from an EMBL/GenBank/DDBJ whole genome shotgun (WGS) entry which is preliminary data.</text>
</comment>
<evidence type="ECO:0000313" key="2">
    <source>
        <dbReference type="EMBL" id="GAO97650.1"/>
    </source>
</evidence>
<accession>A0A0K8MAV7</accession>
<dbReference type="STRING" id="1629334.Cva_00286"/>
<dbReference type="InterPro" id="IPR043133">
    <property type="entry name" value="GTP-CH-I_C/QueF"/>
</dbReference>
<dbReference type="GO" id="GO:0004150">
    <property type="term" value="F:dihydroneopterin aldolase activity"/>
    <property type="evidence" value="ECO:0007669"/>
    <property type="project" value="InterPro"/>
</dbReference>
<organism evidence="2 3">
    <name type="scientific">Caedimonas varicaedens</name>
    <dbReference type="NCBI Taxonomy" id="1629334"/>
    <lineage>
        <taxon>Bacteria</taxon>
        <taxon>Pseudomonadati</taxon>
        <taxon>Pseudomonadota</taxon>
        <taxon>Alphaproteobacteria</taxon>
        <taxon>Holosporales</taxon>
        <taxon>Caedimonadaceae</taxon>
        <taxon>Caedimonas</taxon>
    </lineage>
</organism>
<dbReference type="Pfam" id="PF02152">
    <property type="entry name" value="FolB"/>
    <property type="match status" value="1"/>
</dbReference>
<name>A0A0K8MAV7_9PROT</name>
<dbReference type="SMART" id="SM00905">
    <property type="entry name" value="FolB"/>
    <property type="match status" value="1"/>
</dbReference>
<keyword evidence="3" id="KW-1185">Reference proteome</keyword>
<dbReference type="GO" id="GO:0006760">
    <property type="term" value="P:folic acid-containing compound metabolic process"/>
    <property type="evidence" value="ECO:0007669"/>
    <property type="project" value="InterPro"/>
</dbReference>
<evidence type="ECO:0000259" key="1">
    <source>
        <dbReference type="SMART" id="SM00905"/>
    </source>
</evidence>
<protein>
    <submittedName>
        <fullName evidence="2">Dihydroneopterin aldolase</fullName>
    </submittedName>
</protein>
<dbReference type="AlphaFoldDB" id="A0A0K8MAV7"/>
<dbReference type="SUPFAM" id="SSF55620">
    <property type="entry name" value="Tetrahydrobiopterin biosynthesis enzymes-like"/>
    <property type="match status" value="1"/>
</dbReference>
<feature type="domain" description="Dihydroneopterin aldolase/epimerase" evidence="1">
    <location>
        <begin position="1"/>
        <end position="93"/>
    </location>
</feature>
<dbReference type="Gene3D" id="3.30.1130.10">
    <property type="match status" value="1"/>
</dbReference>
<proteinExistence type="predicted"/>
<dbReference type="Proteomes" id="UP000036771">
    <property type="component" value="Unassembled WGS sequence"/>
</dbReference>
<gene>
    <name evidence="2" type="ORF">Cva_00286</name>
</gene>
<sequence length="95" mass="10871">MNINLTFKTPPVALTTDKLEDTVCYLEMTEKIKSLCQSKPFHLIEYLTFNIYKTIEQALKEKNHMIDLINIEVCKVAPPVPDLHGGVSFTYSHQS</sequence>
<reference evidence="2 3" key="1">
    <citation type="submission" date="2015-03" db="EMBL/GenBank/DDBJ databases">
        <title>Caedibacter varicaedens, whole genome shotgun sequence.</title>
        <authorList>
            <person name="Suzuki H."/>
            <person name="Dapper A.L."/>
            <person name="Gibson A.K."/>
            <person name="Jackson C."/>
            <person name="Lee H."/>
            <person name="Pejaver V.R."/>
            <person name="Doak T."/>
            <person name="Lynch M."/>
        </authorList>
    </citation>
    <scope>NUCLEOTIDE SEQUENCE [LARGE SCALE GENOMIC DNA]</scope>
</reference>
<evidence type="ECO:0000313" key="3">
    <source>
        <dbReference type="Proteomes" id="UP000036771"/>
    </source>
</evidence>
<dbReference type="EMBL" id="BBVC01000013">
    <property type="protein sequence ID" value="GAO97650.1"/>
    <property type="molecule type" value="Genomic_DNA"/>
</dbReference>